<protein>
    <recommendedName>
        <fullName evidence="2">Ig-like domain-containing protein</fullName>
    </recommendedName>
</protein>
<evidence type="ECO:0000313" key="3">
    <source>
        <dbReference type="EMBL" id="CAF1641869.1"/>
    </source>
</evidence>
<dbReference type="SUPFAM" id="SSF48726">
    <property type="entry name" value="Immunoglobulin"/>
    <property type="match status" value="1"/>
</dbReference>
<dbReference type="InterPro" id="IPR013098">
    <property type="entry name" value="Ig_I-set"/>
</dbReference>
<sequence>SPRVMLYTTATKIIADIHRKVSMKCRACGLPLPNFTWLRNNVLVYESNVIVKREIVDDLCLETTLEILDLNGDQYGHYECRADNILGHSGAFIDIEQGPIVIKKHRTASHQYNSRKDEMNRNERTAHALQLLKPRNKSKNKTNSNER</sequence>
<dbReference type="InterPro" id="IPR007110">
    <property type="entry name" value="Ig-like_dom"/>
</dbReference>
<dbReference type="PROSITE" id="PS50835">
    <property type="entry name" value="IG_LIKE"/>
    <property type="match status" value="1"/>
</dbReference>
<evidence type="ECO:0000256" key="1">
    <source>
        <dbReference type="SAM" id="MobiDB-lite"/>
    </source>
</evidence>
<dbReference type="InterPro" id="IPR003598">
    <property type="entry name" value="Ig_sub2"/>
</dbReference>
<keyword evidence="5" id="KW-1185">Reference proteome</keyword>
<dbReference type="Gene3D" id="2.60.40.10">
    <property type="entry name" value="Immunoglobulins"/>
    <property type="match status" value="1"/>
</dbReference>
<evidence type="ECO:0000259" key="2">
    <source>
        <dbReference type="PROSITE" id="PS50835"/>
    </source>
</evidence>
<gene>
    <name evidence="3" type="ORF">GPM918_LOCUS44989</name>
    <name evidence="4" type="ORF">SRO942_LOCUS47143</name>
</gene>
<reference evidence="3" key="1">
    <citation type="submission" date="2021-02" db="EMBL/GenBank/DDBJ databases">
        <authorList>
            <person name="Nowell W R."/>
        </authorList>
    </citation>
    <scope>NUCLEOTIDE SEQUENCE</scope>
</reference>
<dbReference type="AlphaFoldDB" id="A0A816E1L9"/>
<feature type="non-terminal residue" evidence="3">
    <location>
        <position position="147"/>
    </location>
</feature>
<dbReference type="InterPro" id="IPR013783">
    <property type="entry name" value="Ig-like_fold"/>
</dbReference>
<organism evidence="3 5">
    <name type="scientific">Didymodactylos carnosus</name>
    <dbReference type="NCBI Taxonomy" id="1234261"/>
    <lineage>
        <taxon>Eukaryota</taxon>
        <taxon>Metazoa</taxon>
        <taxon>Spiralia</taxon>
        <taxon>Gnathifera</taxon>
        <taxon>Rotifera</taxon>
        <taxon>Eurotatoria</taxon>
        <taxon>Bdelloidea</taxon>
        <taxon>Philodinida</taxon>
        <taxon>Philodinidae</taxon>
        <taxon>Didymodactylos</taxon>
    </lineage>
</organism>
<name>A0A816E1L9_9BILA</name>
<dbReference type="CDD" id="cd00096">
    <property type="entry name" value="Ig"/>
    <property type="match status" value="1"/>
</dbReference>
<evidence type="ECO:0000313" key="5">
    <source>
        <dbReference type="Proteomes" id="UP000663829"/>
    </source>
</evidence>
<feature type="non-terminal residue" evidence="3">
    <location>
        <position position="1"/>
    </location>
</feature>
<dbReference type="Proteomes" id="UP000681722">
    <property type="component" value="Unassembled WGS sequence"/>
</dbReference>
<dbReference type="OrthoDB" id="10012075at2759"/>
<feature type="region of interest" description="Disordered" evidence="1">
    <location>
        <begin position="128"/>
        <end position="147"/>
    </location>
</feature>
<dbReference type="SMART" id="SM00408">
    <property type="entry name" value="IGc2"/>
    <property type="match status" value="1"/>
</dbReference>
<comment type="caution">
    <text evidence="3">The sequence shown here is derived from an EMBL/GenBank/DDBJ whole genome shotgun (WGS) entry which is preliminary data.</text>
</comment>
<dbReference type="Pfam" id="PF07679">
    <property type="entry name" value="I-set"/>
    <property type="match status" value="1"/>
</dbReference>
<proteinExistence type="predicted"/>
<dbReference type="Proteomes" id="UP000663829">
    <property type="component" value="Unassembled WGS sequence"/>
</dbReference>
<dbReference type="EMBL" id="CAJNOQ010047643">
    <property type="protein sequence ID" value="CAF1641869.1"/>
    <property type="molecule type" value="Genomic_DNA"/>
</dbReference>
<dbReference type="EMBL" id="CAJOBC010116666">
    <property type="protein sequence ID" value="CAF4554832.1"/>
    <property type="molecule type" value="Genomic_DNA"/>
</dbReference>
<accession>A0A816E1L9</accession>
<feature type="domain" description="Ig-like" evidence="2">
    <location>
        <begin position="2"/>
        <end position="84"/>
    </location>
</feature>
<evidence type="ECO:0000313" key="4">
    <source>
        <dbReference type="EMBL" id="CAF4554832.1"/>
    </source>
</evidence>
<dbReference type="InterPro" id="IPR036179">
    <property type="entry name" value="Ig-like_dom_sf"/>
</dbReference>